<dbReference type="Gene3D" id="3.30.420.10">
    <property type="entry name" value="Ribonuclease H-like superfamily/Ribonuclease H"/>
    <property type="match status" value="1"/>
</dbReference>
<dbReference type="InterPro" id="IPR012337">
    <property type="entry name" value="RNaseH-like_sf"/>
</dbReference>
<organism evidence="2 3">
    <name type="scientific">Segatella copri</name>
    <dbReference type="NCBI Taxonomy" id="165179"/>
    <lineage>
        <taxon>Bacteria</taxon>
        <taxon>Pseudomonadati</taxon>
        <taxon>Bacteroidota</taxon>
        <taxon>Bacteroidia</taxon>
        <taxon>Bacteroidales</taxon>
        <taxon>Prevotellaceae</taxon>
        <taxon>Segatella</taxon>
    </lineage>
</organism>
<evidence type="ECO:0000259" key="1">
    <source>
        <dbReference type="PROSITE" id="PS50994"/>
    </source>
</evidence>
<proteinExistence type="predicted"/>
<dbReference type="InterPro" id="IPR048020">
    <property type="entry name" value="Transpos_IS3"/>
</dbReference>
<dbReference type="AlphaFoldDB" id="A0AA90VF93"/>
<dbReference type="PANTHER" id="PTHR46889:SF5">
    <property type="entry name" value="INTEGRASE PROTEIN"/>
    <property type="match status" value="1"/>
</dbReference>
<gene>
    <name evidence="2" type="ORF">F7D57_05075</name>
</gene>
<protein>
    <submittedName>
        <fullName evidence="2">IS3 family transposase</fullName>
    </submittedName>
</protein>
<dbReference type="RefSeq" id="WP_153096595.1">
    <property type="nucleotide sequence ID" value="NZ_VZBP01000062.1"/>
</dbReference>
<dbReference type="SUPFAM" id="SSF53098">
    <property type="entry name" value="Ribonuclease H-like"/>
    <property type="match status" value="1"/>
</dbReference>
<reference evidence="3" key="1">
    <citation type="submission" date="2019-09" db="EMBL/GenBank/DDBJ databases">
        <title>Distinct polysaccharide growth profiles of human intestinal Prevotella copri isolates.</title>
        <authorList>
            <person name="Fehlner-Peach H."/>
            <person name="Magnabosco C."/>
            <person name="Raghavan V."/>
            <person name="Scher J.U."/>
            <person name="Tett A."/>
            <person name="Cox L.M."/>
            <person name="Gottsegen C."/>
            <person name="Watters A."/>
            <person name="Wiltshire- Gordon J.D."/>
            <person name="Segata N."/>
            <person name="Bonneau R."/>
            <person name="Littman D.R."/>
        </authorList>
    </citation>
    <scope>NUCLEOTIDE SEQUENCE [LARGE SCALE GENOMIC DNA]</scope>
    <source>
        <strain evidence="3">iA624</strain>
    </source>
</reference>
<dbReference type="EMBL" id="VZBP01000062">
    <property type="protein sequence ID" value="MQO09105.1"/>
    <property type="molecule type" value="Genomic_DNA"/>
</dbReference>
<dbReference type="GO" id="GO:0015074">
    <property type="term" value="P:DNA integration"/>
    <property type="evidence" value="ECO:0007669"/>
    <property type="project" value="InterPro"/>
</dbReference>
<dbReference type="Pfam" id="PF00665">
    <property type="entry name" value="rve"/>
    <property type="match status" value="1"/>
</dbReference>
<dbReference type="PANTHER" id="PTHR46889">
    <property type="entry name" value="TRANSPOSASE INSF FOR INSERTION SEQUENCE IS3B-RELATED"/>
    <property type="match status" value="1"/>
</dbReference>
<dbReference type="InterPro" id="IPR050900">
    <property type="entry name" value="Transposase_IS3/IS150/IS904"/>
</dbReference>
<dbReference type="InterPro" id="IPR036397">
    <property type="entry name" value="RNaseH_sf"/>
</dbReference>
<evidence type="ECO:0000313" key="3">
    <source>
        <dbReference type="Proteomes" id="UP000405805"/>
    </source>
</evidence>
<evidence type="ECO:0000313" key="2">
    <source>
        <dbReference type="EMBL" id="MQO09105.1"/>
    </source>
</evidence>
<feature type="domain" description="Integrase catalytic" evidence="1">
    <location>
        <begin position="117"/>
        <end position="287"/>
    </location>
</feature>
<comment type="caution">
    <text evidence="2">The sequence shown here is derived from an EMBL/GenBank/DDBJ whole genome shotgun (WGS) entry which is preliminary data.</text>
</comment>
<dbReference type="NCBIfam" id="NF033516">
    <property type="entry name" value="transpos_IS3"/>
    <property type="match status" value="1"/>
</dbReference>
<dbReference type="InterPro" id="IPR001584">
    <property type="entry name" value="Integrase_cat-core"/>
</dbReference>
<dbReference type="GO" id="GO:0003676">
    <property type="term" value="F:nucleic acid binding"/>
    <property type="evidence" value="ECO:0007669"/>
    <property type="project" value="InterPro"/>
</dbReference>
<accession>A0AA90VF93</accession>
<sequence length="305" mass="35532">MELVEQRNMKVATACRLFGHCRQAFYQSKADIEAEVNRDKIILDNVREIRDEDPGIGGYKLWLMLTELYGRELIPGRDSFFTLLRRHQLMLPPRKARHTTNSNHRYHKWKNLVKDIVLTSANQLWVSDITYIQLANGDVAYLHLVTDAYSRKIVGWVLADTLRAALSIQALQMAIDQAMDMNGGESLKGLIHHSDRGVQYCCDAYVQKLQEYDISISMTEDYKPTDNAIAERVNGIIKMEKVYRMHVFKDIECARDTIGRYIQFYNNRRPHMSIGYKTPAKVHLEQGIQQKMWKKRIYTSKKKDS</sequence>
<dbReference type="PROSITE" id="PS50994">
    <property type="entry name" value="INTEGRASE"/>
    <property type="match status" value="1"/>
</dbReference>
<name>A0AA90VF93_9BACT</name>
<dbReference type="Proteomes" id="UP000405805">
    <property type="component" value="Unassembled WGS sequence"/>
</dbReference>
<dbReference type="Pfam" id="PF13333">
    <property type="entry name" value="rve_2"/>
    <property type="match status" value="1"/>
</dbReference>